<dbReference type="NCBIfam" id="NF008528">
    <property type="entry name" value="PRK11463.1-2"/>
    <property type="match status" value="1"/>
</dbReference>
<gene>
    <name evidence="3" type="ORF">DSM112329_03533</name>
</gene>
<evidence type="ECO:0000313" key="3">
    <source>
        <dbReference type="EMBL" id="XAY06658.1"/>
    </source>
</evidence>
<dbReference type="PANTHER" id="PTHR35335">
    <property type="entry name" value="UPF0716 PROTEIN FXSA"/>
    <property type="match status" value="1"/>
</dbReference>
<evidence type="ECO:0008006" key="4">
    <source>
        <dbReference type="Google" id="ProtNLM"/>
    </source>
</evidence>
<keyword evidence="2" id="KW-1133">Transmembrane helix</keyword>
<feature type="transmembrane region" description="Helical" evidence="2">
    <location>
        <begin position="27"/>
        <end position="47"/>
    </location>
</feature>
<organism evidence="3">
    <name type="scientific">Paraconexibacter sp. AEG42_29</name>
    <dbReference type="NCBI Taxonomy" id="2997339"/>
    <lineage>
        <taxon>Bacteria</taxon>
        <taxon>Bacillati</taxon>
        <taxon>Actinomycetota</taxon>
        <taxon>Thermoleophilia</taxon>
        <taxon>Solirubrobacterales</taxon>
        <taxon>Paraconexibacteraceae</taxon>
        <taxon>Paraconexibacter</taxon>
    </lineage>
</organism>
<name>A0AAU7AYC5_9ACTN</name>
<reference evidence="3" key="1">
    <citation type="submission" date="2022-12" db="EMBL/GenBank/DDBJ databases">
        <title>Paraconexibacter alkalitolerans sp. nov. and Baekduia alba sp. nov., isolated from soil and emended description of the genera Paraconexibacter (Chun et al., 2020) and Baekduia (An et al., 2020).</title>
        <authorList>
            <person name="Vieira S."/>
            <person name="Huber K.J."/>
            <person name="Geppert A."/>
            <person name="Wolf J."/>
            <person name="Neumann-Schaal M."/>
            <person name="Muesken M."/>
            <person name="Overmann J."/>
        </authorList>
    </citation>
    <scope>NUCLEOTIDE SEQUENCE</scope>
    <source>
        <strain evidence="3">AEG42_29</strain>
    </source>
</reference>
<dbReference type="KEGG" id="parq:DSM112329_03533"/>
<evidence type="ECO:0000256" key="2">
    <source>
        <dbReference type="SAM" id="Phobius"/>
    </source>
</evidence>
<keyword evidence="2" id="KW-0812">Transmembrane</keyword>
<keyword evidence="2" id="KW-0472">Membrane</keyword>
<feature type="region of interest" description="Disordered" evidence="1">
    <location>
        <begin position="139"/>
        <end position="179"/>
    </location>
</feature>
<dbReference type="AlphaFoldDB" id="A0AAU7AYC5"/>
<dbReference type="GO" id="GO:0016020">
    <property type="term" value="C:membrane"/>
    <property type="evidence" value="ECO:0007669"/>
    <property type="project" value="InterPro"/>
</dbReference>
<protein>
    <recommendedName>
        <fullName evidence="4">FxsA family protein</fullName>
    </recommendedName>
</protein>
<dbReference type="EMBL" id="CP114014">
    <property type="protein sequence ID" value="XAY06658.1"/>
    <property type="molecule type" value="Genomic_DNA"/>
</dbReference>
<feature type="transmembrane region" description="Helical" evidence="2">
    <location>
        <begin position="76"/>
        <end position="101"/>
    </location>
</feature>
<evidence type="ECO:0000256" key="1">
    <source>
        <dbReference type="SAM" id="MobiDB-lite"/>
    </source>
</evidence>
<dbReference type="InterPro" id="IPR007313">
    <property type="entry name" value="FxsA"/>
</dbReference>
<proteinExistence type="predicted"/>
<dbReference type="RefSeq" id="WP_354697880.1">
    <property type="nucleotide sequence ID" value="NZ_CP114014.1"/>
</dbReference>
<dbReference type="PANTHER" id="PTHR35335:SF1">
    <property type="entry name" value="UPF0716 PROTEIN FXSA"/>
    <property type="match status" value="1"/>
</dbReference>
<dbReference type="Pfam" id="PF04186">
    <property type="entry name" value="FxsA"/>
    <property type="match status" value="1"/>
</dbReference>
<sequence length="179" mass="18965">MPLFLLLLLVIVPIVELYVIIQVGQAVGVWWTLLLLVADSVLGTVLMRSQGRRAWLRFGEAMAAGRPPAKETLDGVLVIFGGAFLLTPGFISDIFGFALLLPPSRAVIRRLLLRQFTARLAASVRAGQFATGQRGGFPGFAGGGFTPPGPGNRSPFGEDVDVEGTARDIDPPSLGPRGG</sequence>
<accession>A0AAU7AYC5</accession>